<keyword evidence="8 9" id="KW-0137">Centromere</keyword>
<feature type="domain" description="Chromosome segregation protein Spc25 C-terminal" evidence="11">
    <location>
        <begin position="173"/>
        <end position="240"/>
    </location>
</feature>
<keyword evidence="6 10" id="KW-0175">Coiled coil</keyword>
<comment type="subunit">
    <text evidence="9">Component of the NDC80 complex.</text>
</comment>
<dbReference type="GO" id="GO:0007059">
    <property type="term" value="P:chromosome segregation"/>
    <property type="evidence" value="ECO:0007669"/>
    <property type="project" value="InterPro"/>
</dbReference>
<evidence type="ECO:0000256" key="5">
    <source>
        <dbReference type="ARBA" id="ARBA00022838"/>
    </source>
</evidence>
<evidence type="ECO:0000256" key="10">
    <source>
        <dbReference type="SAM" id="Coils"/>
    </source>
</evidence>
<keyword evidence="7 9" id="KW-0131">Cell cycle</keyword>
<keyword evidence="5 9" id="KW-0995">Kinetochore</keyword>
<dbReference type="InterPro" id="IPR013255">
    <property type="entry name" value="Spc25_C"/>
</dbReference>
<evidence type="ECO:0000256" key="9">
    <source>
        <dbReference type="RuleBase" id="RU367150"/>
    </source>
</evidence>
<comment type="similarity">
    <text evidence="1 9">Belongs to the SPC25 family.</text>
</comment>
<evidence type="ECO:0000313" key="12">
    <source>
        <dbReference type="EMBL" id="KAJ7767966.1"/>
    </source>
</evidence>
<evidence type="ECO:0000256" key="4">
    <source>
        <dbReference type="ARBA" id="ARBA00022776"/>
    </source>
</evidence>
<keyword evidence="9" id="KW-0539">Nucleus</keyword>
<evidence type="ECO:0000313" key="13">
    <source>
        <dbReference type="Proteomes" id="UP001215280"/>
    </source>
</evidence>
<evidence type="ECO:0000256" key="7">
    <source>
        <dbReference type="ARBA" id="ARBA00023306"/>
    </source>
</evidence>
<protein>
    <recommendedName>
        <fullName evidence="9">Kinetochore protein SPC25</fullName>
    </recommendedName>
</protein>
<feature type="coiled-coil region" evidence="10">
    <location>
        <begin position="92"/>
        <end position="154"/>
    </location>
</feature>
<gene>
    <name evidence="12" type="ORF">DFH07DRAFT_313241</name>
</gene>
<evidence type="ECO:0000256" key="1">
    <source>
        <dbReference type="ARBA" id="ARBA00006379"/>
    </source>
</evidence>
<dbReference type="PANTHER" id="PTHR14281">
    <property type="entry name" value="KINETOCHORE PROTEIN SPC25-RELATED"/>
    <property type="match status" value="1"/>
</dbReference>
<dbReference type="GO" id="GO:0051301">
    <property type="term" value="P:cell division"/>
    <property type="evidence" value="ECO:0007669"/>
    <property type="project" value="UniProtKB-UniRule"/>
</dbReference>
<dbReference type="GO" id="GO:0005634">
    <property type="term" value="C:nucleus"/>
    <property type="evidence" value="ECO:0007669"/>
    <property type="project" value="UniProtKB-SubCell"/>
</dbReference>
<organism evidence="12 13">
    <name type="scientific">Mycena maculata</name>
    <dbReference type="NCBI Taxonomy" id="230809"/>
    <lineage>
        <taxon>Eukaryota</taxon>
        <taxon>Fungi</taxon>
        <taxon>Dikarya</taxon>
        <taxon>Basidiomycota</taxon>
        <taxon>Agaricomycotina</taxon>
        <taxon>Agaricomycetes</taxon>
        <taxon>Agaricomycetidae</taxon>
        <taxon>Agaricales</taxon>
        <taxon>Marasmiineae</taxon>
        <taxon>Mycenaceae</taxon>
        <taxon>Mycena</taxon>
    </lineage>
</organism>
<dbReference type="CDD" id="cd23784">
    <property type="entry name" value="RWD_Spc25"/>
    <property type="match status" value="1"/>
</dbReference>
<comment type="function">
    <text evidence="9">Acts as a component of the essential kinetochore-associated NDC80 complex, which is required for chromosome segregation and spindle checkpoint activity.</text>
</comment>
<comment type="subcellular location">
    <subcellularLocation>
        <location evidence="9">Nucleus</location>
    </subcellularLocation>
    <subcellularLocation>
        <location evidence="9">Chromosome</location>
        <location evidence="9">Centromere</location>
        <location evidence="9">Kinetochore</location>
    </subcellularLocation>
</comment>
<dbReference type="Proteomes" id="UP001215280">
    <property type="component" value="Unassembled WGS sequence"/>
</dbReference>
<accession>A0AAD7NMT3</accession>
<keyword evidence="13" id="KW-1185">Reference proteome</keyword>
<sequence length="251" mass="28051">MTTTVLRVPQIDLSAVLAEQNPHIDLRVQSYETSTRNFLKAVASYKTRTMASISDKRAAHAAEKKRTSERIGNVEAETNQCKIQEIQLVADLQREEEERKEAELGVSAFKRQLASLRDKAAAIEPQIEHYRAIGGNLEREKRKERENLNALTARSVSEADALEARLACVVEGVEGAQILVRMSQIDPADPRSEFKFVLDVSGGAYKVLTSSPPLSTLPFLVGQLHASQDLFAFMRDVRRAWVEMVTQTQTV</sequence>
<evidence type="ECO:0000256" key="3">
    <source>
        <dbReference type="ARBA" id="ARBA00022618"/>
    </source>
</evidence>
<keyword evidence="4 9" id="KW-0498">Mitosis</keyword>
<proteinExistence type="inferred from homology"/>
<dbReference type="InterPro" id="IPR045143">
    <property type="entry name" value="Spc25"/>
</dbReference>
<evidence type="ECO:0000256" key="6">
    <source>
        <dbReference type="ARBA" id="ARBA00023054"/>
    </source>
</evidence>
<dbReference type="PANTHER" id="PTHR14281:SF0">
    <property type="entry name" value="KINETOCHORE PROTEIN SPC25"/>
    <property type="match status" value="1"/>
</dbReference>
<dbReference type="Gene3D" id="3.30.457.50">
    <property type="entry name" value="Chromosome segregation protein Spc25"/>
    <property type="match status" value="1"/>
</dbReference>
<evidence type="ECO:0000259" key="11">
    <source>
        <dbReference type="Pfam" id="PF08234"/>
    </source>
</evidence>
<keyword evidence="2 9" id="KW-0158">Chromosome</keyword>
<dbReference type="EMBL" id="JARJLG010000029">
    <property type="protein sequence ID" value="KAJ7767966.1"/>
    <property type="molecule type" value="Genomic_DNA"/>
</dbReference>
<dbReference type="Pfam" id="PF08234">
    <property type="entry name" value="Spindle_Spc25"/>
    <property type="match status" value="1"/>
</dbReference>
<comment type="caution">
    <text evidence="12">The sequence shown here is derived from an EMBL/GenBank/DDBJ whole genome shotgun (WGS) entry which is preliminary data.</text>
</comment>
<dbReference type="GO" id="GO:0031262">
    <property type="term" value="C:Ndc80 complex"/>
    <property type="evidence" value="ECO:0007669"/>
    <property type="project" value="InterPro"/>
</dbReference>
<name>A0AAD7NMT3_9AGAR</name>
<keyword evidence="3 9" id="KW-0132">Cell division</keyword>
<evidence type="ECO:0000256" key="8">
    <source>
        <dbReference type="ARBA" id="ARBA00023328"/>
    </source>
</evidence>
<evidence type="ECO:0000256" key="2">
    <source>
        <dbReference type="ARBA" id="ARBA00022454"/>
    </source>
</evidence>
<reference evidence="12" key="1">
    <citation type="submission" date="2023-03" db="EMBL/GenBank/DDBJ databases">
        <title>Massive genome expansion in bonnet fungi (Mycena s.s.) driven by repeated elements and novel gene families across ecological guilds.</title>
        <authorList>
            <consortium name="Lawrence Berkeley National Laboratory"/>
            <person name="Harder C.B."/>
            <person name="Miyauchi S."/>
            <person name="Viragh M."/>
            <person name="Kuo A."/>
            <person name="Thoen E."/>
            <person name="Andreopoulos B."/>
            <person name="Lu D."/>
            <person name="Skrede I."/>
            <person name="Drula E."/>
            <person name="Henrissat B."/>
            <person name="Morin E."/>
            <person name="Kohler A."/>
            <person name="Barry K."/>
            <person name="LaButti K."/>
            <person name="Morin E."/>
            <person name="Salamov A."/>
            <person name="Lipzen A."/>
            <person name="Mereny Z."/>
            <person name="Hegedus B."/>
            <person name="Baldrian P."/>
            <person name="Stursova M."/>
            <person name="Weitz H."/>
            <person name="Taylor A."/>
            <person name="Grigoriev I.V."/>
            <person name="Nagy L.G."/>
            <person name="Martin F."/>
            <person name="Kauserud H."/>
        </authorList>
    </citation>
    <scope>NUCLEOTIDE SEQUENCE</scope>
    <source>
        <strain evidence="12">CBHHK188m</strain>
    </source>
</reference>
<dbReference type="AlphaFoldDB" id="A0AAD7NMT3"/>